<dbReference type="Pfam" id="PF12776">
    <property type="entry name" value="Myb_DNA-bind_3"/>
    <property type="match status" value="1"/>
</dbReference>
<name>A0ABD1FZ49_SALDI</name>
<dbReference type="AlphaFoldDB" id="A0ABD1FZ49"/>
<sequence>MPHYVPPQAAFFYKRPWTPELDRKLLSTVIRLKETNPWEGAIIPQVAITEASKIIAGEHDIQLTCDELSTLLEVLKARYNTFNEVLATSGVTWKINANLVVATEEVWSQILKRNTFAGAYYHHDEPNFSMLAMLFGLTNVKTEDDTKVIIVSDTTQVIRPAEDGTEVIVISDTTSVIHPTEDVTELVIISDTTQVLHNAKGVNPIFSPDVDEVNSPVVPSATRVRRKLFAGDMDSLDRHSSTAGPVWNPPCCSGPSNATIPWASPLASSCASCSPFPTNKS</sequence>
<evidence type="ECO:0000259" key="1">
    <source>
        <dbReference type="Pfam" id="PF12776"/>
    </source>
</evidence>
<dbReference type="PANTHER" id="PTHR46929">
    <property type="entry name" value="EXPRESSED PROTEIN"/>
    <property type="match status" value="1"/>
</dbReference>
<keyword evidence="3" id="KW-1185">Reference proteome</keyword>
<dbReference type="InterPro" id="IPR024752">
    <property type="entry name" value="Myb/SANT-like_dom"/>
</dbReference>
<feature type="domain" description="Myb/SANT-like" evidence="1">
    <location>
        <begin position="17"/>
        <end position="109"/>
    </location>
</feature>
<proteinExistence type="predicted"/>
<reference evidence="2 3" key="1">
    <citation type="submission" date="2024-06" db="EMBL/GenBank/DDBJ databases">
        <title>A chromosome level genome sequence of Diviner's sage (Salvia divinorum).</title>
        <authorList>
            <person name="Ford S.A."/>
            <person name="Ro D.-K."/>
            <person name="Ness R.W."/>
            <person name="Phillips M.A."/>
        </authorList>
    </citation>
    <scope>NUCLEOTIDE SEQUENCE [LARGE SCALE GENOMIC DNA]</scope>
    <source>
        <strain evidence="2">SAF-2024a</strain>
        <tissue evidence="2">Leaf</tissue>
    </source>
</reference>
<accession>A0ABD1FZ49</accession>
<dbReference type="EMBL" id="JBEAFC010000011">
    <property type="protein sequence ID" value="KAL1536229.1"/>
    <property type="molecule type" value="Genomic_DNA"/>
</dbReference>
<dbReference type="PANTHER" id="PTHR46929:SF3">
    <property type="entry name" value="MYB_SANT-LIKE DOMAIN-CONTAINING PROTEIN"/>
    <property type="match status" value="1"/>
</dbReference>
<dbReference type="Proteomes" id="UP001567538">
    <property type="component" value="Unassembled WGS sequence"/>
</dbReference>
<gene>
    <name evidence="2" type="ORF">AAHA92_28912</name>
</gene>
<evidence type="ECO:0000313" key="3">
    <source>
        <dbReference type="Proteomes" id="UP001567538"/>
    </source>
</evidence>
<organism evidence="2 3">
    <name type="scientific">Salvia divinorum</name>
    <name type="common">Maria pastora</name>
    <name type="synonym">Diviner's sage</name>
    <dbReference type="NCBI Taxonomy" id="28513"/>
    <lineage>
        <taxon>Eukaryota</taxon>
        <taxon>Viridiplantae</taxon>
        <taxon>Streptophyta</taxon>
        <taxon>Embryophyta</taxon>
        <taxon>Tracheophyta</taxon>
        <taxon>Spermatophyta</taxon>
        <taxon>Magnoliopsida</taxon>
        <taxon>eudicotyledons</taxon>
        <taxon>Gunneridae</taxon>
        <taxon>Pentapetalae</taxon>
        <taxon>asterids</taxon>
        <taxon>lamiids</taxon>
        <taxon>Lamiales</taxon>
        <taxon>Lamiaceae</taxon>
        <taxon>Nepetoideae</taxon>
        <taxon>Mentheae</taxon>
        <taxon>Salviinae</taxon>
        <taxon>Salvia</taxon>
        <taxon>Salvia subgen. Calosphace</taxon>
    </lineage>
</organism>
<comment type="caution">
    <text evidence="2">The sequence shown here is derived from an EMBL/GenBank/DDBJ whole genome shotgun (WGS) entry which is preliminary data.</text>
</comment>
<evidence type="ECO:0000313" key="2">
    <source>
        <dbReference type="EMBL" id="KAL1536229.1"/>
    </source>
</evidence>
<protein>
    <recommendedName>
        <fullName evidence="1">Myb/SANT-like domain-containing protein</fullName>
    </recommendedName>
</protein>